<organism evidence="1 2">
    <name type="scientific">Streptomyces luteolus</name>
    <dbReference type="NCBI Taxonomy" id="3043615"/>
    <lineage>
        <taxon>Bacteria</taxon>
        <taxon>Bacillati</taxon>
        <taxon>Actinomycetota</taxon>
        <taxon>Actinomycetes</taxon>
        <taxon>Kitasatosporales</taxon>
        <taxon>Streptomycetaceae</taxon>
        <taxon>Streptomyces</taxon>
    </lineage>
</organism>
<dbReference type="RefSeq" id="WP_282540080.1">
    <property type="nucleotide sequence ID" value="NZ_JASCIS010000083.1"/>
</dbReference>
<gene>
    <name evidence="1" type="ORF">QIT00_38030</name>
</gene>
<dbReference type="EMBL" id="JASCIS010000083">
    <property type="protein sequence ID" value="MDI3424257.1"/>
    <property type="molecule type" value="Genomic_DNA"/>
</dbReference>
<dbReference type="Proteomes" id="UP001237105">
    <property type="component" value="Unassembled WGS sequence"/>
</dbReference>
<reference evidence="1 2" key="1">
    <citation type="submission" date="2023-05" db="EMBL/GenBank/DDBJ databases">
        <title>Draft genome sequence of Streptomyces sp. B-S-A12 isolated from a cave soil in Thailand.</title>
        <authorList>
            <person name="Chamroensaksri N."/>
            <person name="Muangham S."/>
        </authorList>
    </citation>
    <scope>NUCLEOTIDE SEQUENCE [LARGE SCALE GENOMIC DNA]</scope>
    <source>
        <strain evidence="1 2">B-S-A12</strain>
    </source>
</reference>
<evidence type="ECO:0000313" key="2">
    <source>
        <dbReference type="Proteomes" id="UP001237105"/>
    </source>
</evidence>
<sequence>MDAEKHPGQAVVILDDDHIGVLSRIIRDHAPPGLTITERNLAEEIDKVVKRTLAKSWDNADARNRGVRHATSAVFRRYLLKPVGEPFTSTVAYIEAHYLVD</sequence>
<comment type="caution">
    <text evidence="1">The sequence shown here is derived from an EMBL/GenBank/DDBJ whole genome shotgun (WGS) entry which is preliminary data.</text>
</comment>
<proteinExistence type="predicted"/>
<protein>
    <submittedName>
        <fullName evidence="1">Uncharacterized protein</fullName>
    </submittedName>
</protein>
<accession>A0ABT6TBJ0</accession>
<name>A0ABT6TBJ0_9ACTN</name>
<evidence type="ECO:0000313" key="1">
    <source>
        <dbReference type="EMBL" id="MDI3424257.1"/>
    </source>
</evidence>
<keyword evidence="2" id="KW-1185">Reference proteome</keyword>